<evidence type="ECO:0000256" key="5">
    <source>
        <dbReference type="ARBA" id="ARBA00012744"/>
    </source>
</evidence>
<comment type="caution">
    <text evidence="12">The sequence shown here is derived from an EMBL/GenBank/DDBJ whole genome shotgun (WGS) entry which is preliminary data.</text>
</comment>
<keyword evidence="8 11" id="KW-1133">Transmembrane helix</keyword>
<dbReference type="GO" id="GO:0005975">
    <property type="term" value="P:carbohydrate metabolic process"/>
    <property type="evidence" value="ECO:0007669"/>
    <property type="project" value="InterPro"/>
</dbReference>
<reference evidence="12 13" key="1">
    <citation type="submission" date="2016-02" db="EMBL/GenBank/DDBJ databases">
        <title>Genome analysis of coral dinoflagellate symbionts highlights evolutionary adaptations to a symbiotic lifestyle.</title>
        <authorList>
            <person name="Aranda M."/>
            <person name="Li Y."/>
            <person name="Liew Y.J."/>
            <person name="Baumgarten S."/>
            <person name="Simakov O."/>
            <person name="Wilson M."/>
            <person name="Piel J."/>
            <person name="Ashoor H."/>
            <person name="Bougouffa S."/>
            <person name="Bajic V.B."/>
            <person name="Ryu T."/>
            <person name="Ravasi T."/>
            <person name="Bayer T."/>
            <person name="Micklem G."/>
            <person name="Kim H."/>
            <person name="Bhak J."/>
            <person name="Lajeunesse T.C."/>
            <person name="Voolstra C.R."/>
        </authorList>
    </citation>
    <scope>NUCLEOTIDE SEQUENCE [LARGE SCALE GENOMIC DNA]</scope>
    <source>
        <strain evidence="12 13">CCMP2467</strain>
    </source>
</reference>
<keyword evidence="13" id="KW-1185">Reference proteome</keyword>
<evidence type="ECO:0000256" key="3">
    <source>
        <dbReference type="ARBA" id="ARBA00005336"/>
    </source>
</evidence>
<dbReference type="InterPro" id="IPR036962">
    <property type="entry name" value="Glyco_hydro_3_N_sf"/>
</dbReference>
<comment type="subcellular location">
    <subcellularLocation>
        <location evidence="2">Membrane</location>
        <topology evidence="2">Multi-pass membrane protein</topology>
    </subcellularLocation>
</comment>
<feature type="transmembrane region" description="Helical" evidence="11">
    <location>
        <begin position="1348"/>
        <end position="1370"/>
    </location>
</feature>
<feature type="compositionally biased region" description="Basic and acidic residues" evidence="10">
    <location>
        <begin position="462"/>
        <end position="475"/>
    </location>
</feature>
<proteinExistence type="inferred from homology"/>
<keyword evidence="7" id="KW-0378">Hydrolase</keyword>
<feature type="compositionally biased region" description="Low complexity" evidence="10">
    <location>
        <begin position="1002"/>
        <end position="1011"/>
    </location>
</feature>
<dbReference type="EMBL" id="LSRX01000183">
    <property type="protein sequence ID" value="OLQ05497.1"/>
    <property type="molecule type" value="Genomic_DNA"/>
</dbReference>
<feature type="transmembrane region" description="Helical" evidence="11">
    <location>
        <begin position="711"/>
        <end position="736"/>
    </location>
</feature>
<dbReference type="InterPro" id="IPR018629">
    <property type="entry name" value="XK-rel"/>
</dbReference>
<feature type="compositionally biased region" description="Basic residues" evidence="10">
    <location>
        <begin position="960"/>
        <end position="973"/>
    </location>
</feature>
<dbReference type="InterPro" id="IPR050288">
    <property type="entry name" value="Cellulose_deg_GH3"/>
</dbReference>
<dbReference type="PANTHER" id="PTHR42715">
    <property type="entry name" value="BETA-GLUCOSIDASE"/>
    <property type="match status" value="1"/>
</dbReference>
<evidence type="ECO:0000256" key="2">
    <source>
        <dbReference type="ARBA" id="ARBA00004141"/>
    </source>
</evidence>
<dbReference type="InterPro" id="IPR017853">
    <property type="entry name" value="GH"/>
</dbReference>
<accession>A0A1Q9EDP1</accession>
<evidence type="ECO:0000256" key="4">
    <source>
        <dbReference type="ARBA" id="ARBA00008789"/>
    </source>
</evidence>
<gene>
    <name evidence="12" type="ORF">AK812_SmicGene11326</name>
</gene>
<dbReference type="Gene3D" id="3.20.20.300">
    <property type="entry name" value="Glycoside hydrolase, family 3, N-terminal domain"/>
    <property type="match status" value="1"/>
</dbReference>
<dbReference type="GO" id="GO:0005886">
    <property type="term" value="C:plasma membrane"/>
    <property type="evidence" value="ECO:0007669"/>
    <property type="project" value="UniProtKB-ARBA"/>
</dbReference>
<dbReference type="PANTHER" id="PTHR42715:SF10">
    <property type="entry name" value="BETA-GLUCOSIDASE"/>
    <property type="match status" value="1"/>
</dbReference>
<feature type="transmembrane region" description="Helical" evidence="11">
    <location>
        <begin position="566"/>
        <end position="587"/>
    </location>
</feature>
<evidence type="ECO:0000256" key="7">
    <source>
        <dbReference type="ARBA" id="ARBA00022801"/>
    </source>
</evidence>
<evidence type="ECO:0000256" key="9">
    <source>
        <dbReference type="ARBA" id="ARBA00023136"/>
    </source>
</evidence>
<evidence type="ECO:0000313" key="13">
    <source>
        <dbReference type="Proteomes" id="UP000186817"/>
    </source>
</evidence>
<feature type="compositionally biased region" description="Basic and acidic residues" evidence="10">
    <location>
        <begin position="943"/>
        <end position="952"/>
    </location>
</feature>
<organism evidence="12 13">
    <name type="scientific">Symbiodinium microadriaticum</name>
    <name type="common">Dinoflagellate</name>
    <name type="synonym">Zooxanthella microadriatica</name>
    <dbReference type="NCBI Taxonomy" id="2951"/>
    <lineage>
        <taxon>Eukaryota</taxon>
        <taxon>Sar</taxon>
        <taxon>Alveolata</taxon>
        <taxon>Dinophyceae</taxon>
        <taxon>Suessiales</taxon>
        <taxon>Symbiodiniaceae</taxon>
        <taxon>Symbiodinium</taxon>
    </lineage>
</organism>
<sequence>MQDRAGVAVAVKHFAMNEQEYGRSSMNSIAEARTRWEHYYPPFEAAIRAGAAAVMSQDGWGVYFGVCLRYLKPGGAGTLASHGFICTELFVTSFSDWRWDSRPEESQPEPRSSKAGSERRLRRALAFRHLPGPDISAAALEAESPRGSTSPAPLSARLLPRPVDSDEYLQVAEDAAVDAADVPTMEVKDAESPAAPEIQVSPNSYSATTATSMEGLSSCWGLGTPSLMVARMPRSARSAGVALIRDLRPLHEMYEVLLAQEQQICNNKARVSALQQMLLQQLEERKKTKFLNAEIAKLSAKHQEMLALSEDQKVQLHKAKLHRQALYQEVRRLRGPGRRRASSLPNGKAANASMEAVPCKRDDRGIAQKGTSAIPARRNSSPATSPDSGRGPQRSSSAAALRGPKQSKMEGTEGQPGTESPRSLRRGRSTSATALHRSKPFLLPQGARAPAPACQGFPGRSETQRRRSDGDLVRNRWRRGDAAHLQLQELHESAQVEEQHSGRGSSTAGMSRTQFFLGLLFTAALNWADFFLDLWVVLQYGCVLPGNLSVGCPSDTAVNPTCEVHAWYFGLGFFLLFTSNLVQSVVWAERSLESRVTTVQTCPGKLTYFLACLLMSLAQLNYLVDGAMAFCFGIPELGSGRYETMRLRELYNKLLESAPQLYLQSYILFSIGGHGDPVGIASVSVSAISLAHGVVKLCLSHDRKQGPLSQPIYCFLAFLWLTTDQALRAAGFALVLSSEVRPFGLTLMVLGLLATCLNAARKGNSASRMRLAFAAAFGVYLIPIAQILKGSPRRGDHEDDAFIPEFELKDTPDDGTMRCLPIRWIETAGCAALSLAFARTKCGYAPIREVAGLTGLLLFNILLYALLELGFDAETGALNLWSSTAPEDLSTDHELSRSNDKRDVHGGRADVAIVEKNAMNPSALAEASFGGEACSRDAPISSPRDEDQKETAEDGQDPPKKKRKKFVKRKVKKNPSGEGWPEATTLGSLEQLPHLPWEDSSSKSSAKTSSARPCPGDVEHQLQELEHQLQCIAEAEEREKGRSSPRSPAAAMERSRPRAKTATAQVPTGTSARAEARRRRSEGDAQTLRSEVAVGQIIRRHESALRQVLQVALGEGQKTGAGPLPQTKGEEEQPSKLQLPLSARSTARRPGELPSSSPTKGKELLAASSPDGTLTSPHSQEAEAQALGMAVVGEPQRVSYQALVDPETETVAEGVESSLTRTWRGHTVGSLFSLVVVFSLSLAWLPPPQPLVEPASDLKDAPVIEMSIDSYTIPSACLGAMLLGAMAANCCCCAYYGGGHCGADCCGGSCCVSFFESLGCVPTWTLASFFVHRFGSIPCFSLYLLKGLIYSGCGFLGGVTLTGAAAMAGLRFCRDYNDACGGCVQ</sequence>
<feature type="compositionally biased region" description="Polar residues" evidence="10">
    <location>
        <begin position="1170"/>
        <end position="1179"/>
    </location>
</feature>
<comment type="similarity">
    <text evidence="4">Belongs to the XK family.</text>
</comment>
<evidence type="ECO:0000256" key="8">
    <source>
        <dbReference type="ARBA" id="ARBA00022989"/>
    </source>
</evidence>
<dbReference type="Proteomes" id="UP000186817">
    <property type="component" value="Unassembled WGS sequence"/>
</dbReference>
<evidence type="ECO:0000256" key="10">
    <source>
        <dbReference type="SAM" id="MobiDB-lite"/>
    </source>
</evidence>
<protein>
    <recommendedName>
        <fullName evidence="5">beta-glucosidase</fullName>
        <ecNumber evidence="5">3.2.1.21</ecNumber>
    </recommendedName>
</protein>
<dbReference type="EC" id="3.2.1.21" evidence="5"/>
<dbReference type="SUPFAM" id="SSF51445">
    <property type="entry name" value="(Trans)glycosidases"/>
    <property type="match status" value="1"/>
</dbReference>
<keyword evidence="9 11" id="KW-0472">Membrane</keyword>
<feature type="region of interest" description="Disordered" evidence="10">
    <location>
        <begin position="928"/>
        <end position="1088"/>
    </location>
</feature>
<feature type="region of interest" description="Disordered" evidence="10">
    <location>
        <begin position="330"/>
        <end position="475"/>
    </location>
</feature>
<feature type="transmembrane region" description="Helical" evidence="11">
    <location>
        <begin position="771"/>
        <end position="788"/>
    </location>
</feature>
<comment type="similarity">
    <text evidence="3">Belongs to the glycosyl hydrolase 3 family.</text>
</comment>
<feature type="compositionally biased region" description="Polar residues" evidence="10">
    <location>
        <begin position="378"/>
        <end position="398"/>
    </location>
</feature>
<dbReference type="OrthoDB" id="449131at2759"/>
<feature type="transmembrane region" description="Helical" evidence="11">
    <location>
        <begin position="742"/>
        <end position="759"/>
    </location>
</feature>
<name>A0A1Q9EDP1_SYMMI</name>
<feature type="region of interest" description="Disordered" evidence="10">
    <location>
        <begin position="1116"/>
        <end position="1180"/>
    </location>
</feature>
<evidence type="ECO:0000313" key="12">
    <source>
        <dbReference type="EMBL" id="OLQ05497.1"/>
    </source>
</evidence>
<feature type="transmembrane region" description="Helical" evidence="11">
    <location>
        <begin position="678"/>
        <end position="699"/>
    </location>
</feature>
<feature type="compositionally biased region" description="Basic and acidic residues" evidence="10">
    <location>
        <begin position="1017"/>
        <end position="1027"/>
    </location>
</feature>
<feature type="transmembrane region" description="Helical" evidence="11">
    <location>
        <begin position="608"/>
        <end position="635"/>
    </location>
</feature>
<keyword evidence="6 11" id="KW-0812">Transmembrane</keyword>
<dbReference type="GO" id="GO:0008422">
    <property type="term" value="F:beta-glucosidase activity"/>
    <property type="evidence" value="ECO:0007669"/>
    <property type="project" value="UniProtKB-EC"/>
</dbReference>
<feature type="region of interest" description="Disordered" evidence="10">
    <location>
        <begin position="100"/>
        <end position="119"/>
    </location>
</feature>
<dbReference type="Pfam" id="PF09815">
    <property type="entry name" value="XK-related"/>
    <property type="match status" value="1"/>
</dbReference>
<evidence type="ECO:0000256" key="6">
    <source>
        <dbReference type="ARBA" id="ARBA00022692"/>
    </source>
</evidence>
<comment type="catalytic activity">
    <reaction evidence="1">
        <text>Hydrolysis of terminal, non-reducing beta-D-glucosyl residues with release of beta-D-glucose.</text>
        <dbReference type="EC" id="3.2.1.21"/>
    </reaction>
</comment>
<evidence type="ECO:0000256" key="11">
    <source>
        <dbReference type="SAM" id="Phobius"/>
    </source>
</evidence>
<evidence type="ECO:0000256" key="1">
    <source>
        <dbReference type="ARBA" id="ARBA00000448"/>
    </source>
</evidence>